<evidence type="ECO:0000313" key="1">
    <source>
        <dbReference type="EMBL" id="MFD0851115.1"/>
    </source>
</evidence>
<comment type="caution">
    <text evidence="1">The sequence shown here is derived from an EMBL/GenBank/DDBJ whole genome shotgun (WGS) entry which is preliminary data.</text>
</comment>
<keyword evidence="2" id="KW-1185">Reference proteome</keyword>
<gene>
    <name evidence="1" type="ORF">ACFQ07_02715</name>
</gene>
<dbReference type="Proteomes" id="UP001597083">
    <property type="component" value="Unassembled WGS sequence"/>
</dbReference>
<accession>A0ABW3CB06</accession>
<organism evidence="1 2">
    <name type="scientific">Actinomadura adrarensis</name>
    <dbReference type="NCBI Taxonomy" id="1819600"/>
    <lineage>
        <taxon>Bacteria</taxon>
        <taxon>Bacillati</taxon>
        <taxon>Actinomycetota</taxon>
        <taxon>Actinomycetes</taxon>
        <taxon>Streptosporangiales</taxon>
        <taxon>Thermomonosporaceae</taxon>
        <taxon>Actinomadura</taxon>
    </lineage>
</organism>
<reference evidence="2" key="1">
    <citation type="journal article" date="2019" name="Int. J. Syst. Evol. Microbiol.">
        <title>The Global Catalogue of Microorganisms (GCM) 10K type strain sequencing project: providing services to taxonomists for standard genome sequencing and annotation.</title>
        <authorList>
            <consortium name="The Broad Institute Genomics Platform"/>
            <consortium name="The Broad Institute Genome Sequencing Center for Infectious Disease"/>
            <person name="Wu L."/>
            <person name="Ma J."/>
        </authorList>
    </citation>
    <scope>NUCLEOTIDE SEQUENCE [LARGE SCALE GENOMIC DNA]</scope>
    <source>
        <strain evidence="2">JCM 31696</strain>
    </source>
</reference>
<dbReference type="EMBL" id="JBHTIR010000259">
    <property type="protein sequence ID" value="MFD0851115.1"/>
    <property type="molecule type" value="Genomic_DNA"/>
</dbReference>
<name>A0ABW3CB06_9ACTN</name>
<proteinExistence type="predicted"/>
<protein>
    <submittedName>
        <fullName evidence="1">Uncharacterized protein</fullName>
    </submittedName>
</protein>
<evidence type="ECO:0000313" key="2">
    <source>
        <dbReference type="Proteomes" id="UP001597083"/>
    </source>
</evidence>
<sequence length="106" mass="11923">MHETSHVIITRPRWGGRDLLRAYRILIDDQDYGKIKRGQRINIDIAPGNHIAIARIANNGSRPVEFTTQPGQTVHLEVAPGGNGFQFWHAYKSTGYLRLTLLSATD</sequence>